<evidence type="ECO:0008006" key="3">
    <source>
        <dbReference type="Google" id="ProtNLM"/>
    </source>
</evidence>
<dbReference type="AlphaFoldDB" id="G0U205"/>
<keyword evidence="1" id="KW-0812">Transmembrane</keyword>
<accession>G0U205</accession>
<dbReference type="OMA" id="CAMFDEF"/>
<proteinExistence type="predicted"/>
<dbReference type="EMBL" id="HE573025">
    <property type="protein sequence ID" value="CCC50307.1"/>
    <property type="molecule type" value="Genomic_DNA"/>
</dbReference>
<reference evidence="2" key="1">
    <citation type="journal article" date="2012" name="Proc. Natl. Acad. Sci. U.S.A.">
        <title>Antigenic diversity is generated by distinct evolutionary mechanisms in African trypanosome species.</title>
        <authorList>
            <person name="Jackson A.P."/>
            <person name="Berry A."/>
            <person name="Aslett M."/>
            <person name="Allison H.C."/>
            <person name="Burton P."/>
            <person name="Vavrova-Anderson J."/>
            <person name="Brown R."/>
            <person name="Browne H."/>
            <person name="Corton N."/>
            <person name="Hauser H."/>
            <person name="Gamble J."/>
            <person name="Gilderthorp R."/>
            <person name="Marcello L."/>
            <person name="McQuillan J."/>
            <person name="Otto T.D."/>
            <person name="Quail M.A."/>
            <person name="Sanders M.J."/>
            <person name="van Tonder A."/>
            <person name="Ginger M.L."/>
            <person name="Field M.C."/>
            <person name="Barry J.D."/>
            <person name="Hertz-Fowler C."/>
            <person name="Berriman M."/>
        </authorList>
    </citation>
    <scope>NUCLEOTIDE SEQUENCE</scope>
    <source>
        <strain evidence="2">Y486</strain>
    </source>
</reference>
<evidence type="ECO:0000313" key="2">
    <source>
        <dbReference type="EMBL" id="CCC50307.1"/>
    </source>
</evidence>
<protein>
    <recommendedName>
        <fullName evidence="3">Transmembrane protein</fullName>
    </recommendedName>
</protein>
<evidence type="ECO:0000256" key="1">
    <source>
        <dbReference type="SAM" id="Phobius"/>
    </source>
</evidence>
<dbReference type="VEuPathDB" id="TriTrypDB:TvY486_0901300"/>
<keyword evidence="1" id="KW-1133">Transmembrane helix</keyword>
<name>G0U205_TRYVY</name>
<organism evidence="2">
    <name type="scientific">Trypanosoma vivax (strain Y486)</name>
    <dbReference type="NCBI Taxonomy" id="1055687"/>
    <lineage>
        <taxon>Eukaryota</taxon>
        <taxon>Discoba</taxon>
        <taxon>Euglenozoa</taxon>
        <taxon>Kinetoplastea</taxon>
        <taxon>Metakinetoplastina</taxon>
        <taxon>Trypanosomatida</taxon>
        <taxon>Trypanosomatidae</taxon>
        <taxon>Trypanosoma</taxon>
        <taxon>Duttonella</taxon>
    </lineage>
</organism>
<keyword evidence="1" id="KW-0472">Membrane</keyword>
<gene>
    <name evidence="2" type="ORF">TVY486_0901300</name>
</gene>
<sequence>MAYESLLRRVITAEEQVGGFRAMQLRRLSRYLMPTPSFFIQRRLYYEKVREERESSDSGVGDMFDEFPRNPDASRVPKEFRTTTTEAVRDAERLNFCFLVLLVVGLPTLFFGGFLDPFLGQYKRPEGYGQHCRTVLGDNGEKF</sequence>
<feature type="transmembrane region" description="Helical" evidence="1">
    <location>
        <begin position="96"/>
        <end position="115"/>
    </location>
</feature>